<keyword evidence="2" id="KW-0732">Signal</keyword>
<feature type="chain" id="PRO_5015094848" evidence="2">
    <location>
        <begin position="20"/>
        <end position="207"/>
    </location>
</feature>
<feature type="compositionally biased region" description="Basic and acidic residues" evidence="1">
    <location>
        <begin position="86"/>
        <end position="106"/>
    </location>
</feature>
<reference evidence="4" key="4">
    <citation type="journal article" date="2015" name="G3 (Bethesda)">
        <title>Genome sequences of three phytopathogenic species of the Magnaporthaceae family of fungi.</title>
        <authorList>
            <person name="Okagaki L.H."/>
            <person name="Nunes C.C."/>
            <person name="Sailsbery J."/>
            <person name="Clay B."/>
            <person name="Brown D."/>
            <person name="John T."/>
            <person name="Oh Y."/>
            <person name="Young N."/>
            <person name="Fitzgerald M."/>
            <person name="Haas B.J."/>
            <person name="Zeng Q."/>
            <person name="Young S."/>
            <person name="Adiconis X."/>
            <person name="Fan L."/>
            <person name="Levin J.Z."/>
            <person name="Mitchell T.K."/>
            <person name="Okubara P.A."/>
            <person name="Farman M.L."/>
            <person name="Kohn L.M."/>
            <person name="Birren B."/>
            <person name="Ma L.-J."/>
            <person name="Dean R.A."/>
        </authorList>
    </citation>
    <scope>NUCLEOTIDE SEQUENCE</scope>
    <source>
        <strain evidence="4">R3-111a-1</strain>
    </source>
</reference>
<feature type="compositionally biased region" description="Low complexity" evidence="1">
    <location>
        <begin position="162"/>
        <end position="173"/>
    </location>
</feature>
<dbReference type="RefSeq" id="XP_009223699.1">
    <property type="nucleotide sequence ID" value="XM_009225435.1"/>
</dbReference>
<organism evidence="3">
    <name type="scientific">Gaeumannomyces tritici (strain R3-111a-1)</name>
    <name type="common">Wheat and barley take-all root rot fungus</name>
    <name type="synonym">Gaeumannomyces graminis var. tritici</name>
    <dbReference type="NCBI Taxonomy" id="644352"/>
    <lineage>
        <taxon>Eukaryota</taxon>
        <taxon>Fungi</taxon>
        <taxon>Dikarya</taxon>
        <taxon>Ascomycota</taxon>
        <taxon>Pezizomycotina</taxon>
        <taxon>Sordariomycetes</taxon>
        <taxon>Sordariomycetidae</taxon>
        <taxon>Magnaporthales</taxon>
        <taxon>Magnaporthaceae</taxon>
        <taxon>Gaeumannomyces</taxon>
    </lineage>
</organism>
<reference evidence="4" key="5">
    <citation type="submission" date="2018-04" db="UniProtKB">
        <authorList>
            <consortium name="EnsemblFungi"/>
        </authorList>
    </citation>
    <scope>IDENTIFICATION</scope>
    <source>
        <strain evidence="4">R3-111a-1</strain>
    </source>
</reference>
<feature type="signal peptide" evidence="2">
    <location>
        <begin position="1"/>
        <end position="19"/>
    </location>
</feature>
<dbReference type="EMBL" id="GL385398">
    <property type="protein sequence ID" value="EJT73755.1"/>
    <property type="molecule type" value="Genomic_DNA"/>
</dbReference>
<evidence type="ECO:0000256" key="1">
    <source>
        <dbReference type="SAM" id="MobiDB-lite"/>
    </source>
</evidence>
<feature type="compositionally biased region" description="Low complexity" evidence="1">
    <location>
        <begin position="142"/>
        <end position="152"/>
    </location>
</feature>
<sequence length="207" mass="21428">MQPSTAAQLMALLAIGAIAAPLPDPSGQAAALDTRSLPGMFARDAQAAALDRREPKKPETKKPAYPLPRPAGDKAGHPLPKPPKTGKRDLSAERLDRREPKKEKVMMKSGSTGFEYELSYGSSSSGSRPGRDQPHPLPKPPAGSSAPPKSGGTSQPLPKPPAGSSAAPKSGGLPEPPAGSKAGKAYPGGHKPKRDLSAEEAAWEDVE</sequence>
<accession>J3P263</accession>
<feature type="compositionally biased region" description="Basic and acidic residues" evidence="1">
    <location>
        <begin position="50"/>
        <end position="62"/>
    </location>
</feature>
<dbReference type="EnsemblFungi" id="EJT73755">
    <property type="protein sequence ID" value="EJT73755"/>
    <property type="gene ID" value="GGTG_07611"/>
</dbReference>
<dbReference type="VEuPathDB" id="FungiDB:GGTG_07611"/>
<gene>
    <name evidence="4" type="primary">20348069</name>
    <name evidence="3" type="ORF">GGTG_07611</name>
</gene>
<dbReference type="Proteomes" id="UP000006039">
    <property type="component" value="Unassembled WGS sequence"/>
</dbReference>
<evidence type="ECO:0000313" key="5">
    <source>
        <dbReference type="Proteomes" id="UP000006039"/>
    </source>
</evidence>
<dbReference type="HOGENOM" id="CLU_1326449_0_0_1"/>
<reference evidence="3" key="3">
    <citation type="submission" date="2010-09" db="EMBL/GenBank/DDBJ databases">
        <title>Annotation of Gaeumannomyces graminis var. tritici R3-111a-1.</title>
        <authorList>
            <consortium name="The Broad Institute Genome Sequencing Platform"/>
            <person name="Ma L.-J."/>
            <person name="Dead R."/>
            <person name="Young S.K."/>
            <person name="Zeng Q."/>
            <person name="Gargeya S."/>
            <person name="Fitzgerald M."/>
            <person name="Haas B."/>
            <person name="Abouelleil A."/>
            <person name="Alvarado L."/>
            <person name="Arachchi H.M."/>
            <person name="Berlin A."/>
            <person name="Brown A."/>
            <person name="Chapman S.B."/>
            <person name="Chen Z."/>
            <person name="Dunbar C."/>
            <person name="Freedman E."/>
            <person name="Gearin G."/>
            <person name="Gellesch M."/>
            <person name="Goldberg J."/>
            <person name="Griggs A."/>
            <person name="Gujja S."/>
            <person name="Heiman D."/>
            <person name="Howarth C."/>
            <person name="Larson L."/>
            <person name="Lui A."/>
            <person name="MacDonald P.J.P."/>
            <person name="Mehta T."/>
            <person name="Montmayeur A."/>
            <person name="Murphy C."/>
            <person name="Neiman D."/>
            <person name="Pearson M."/>
            <person name="Priest M."/>
            <person name="Roberts A."/>
            <person name="Saif S."/>
            <person name="Shea T."/>
            <person name="Shenoy N."/>
            <person name="Sisk P."/>
            <person name="Stolte C."/>
            <person name="Sykes S."/>
            <person name="Yandava C."/>
            <person name="Wortman J."/>
            <person name="Nusbaum C."/>
            <person name="Birren B."/>
        </authorList>
    </citation>
    <scope>NUCLEOTIDE SEQUENCE</scope>
    <source>
        <strain evidence="3">R3-111a-1</strain>
    </source>
</reference>
<reference evidence="3" key="2">
    <citation type="submission" date="2010-07" db="EMBL/GenBank/DDBJ databases">
        <authorList>
            <consortium name="The Broad Institute Genome Sequencing Platform"/>
            <consortium name="Broad Institute Genome Sequencing Center for Infectious Disease"/>
            <person name="Ma L.-J."/>
            <person name="Dead R."/>
            <person name="Young S."/>
            <person name="Zeng Q."/>
            <person name="Koehrsen M."/>
            <person name="Alvarado L."/>
            <person name="Berlin A."/>
            <person name="Chapman S.B."/>
            <person name="Chen Z."/>
            <person name="Freedman E."/>
            <person name="Gellesch M."/>
            <person name="Goldberg J."/>
            <person name="Griggs A."/>
            <person name="Gujja S."/>
            <person name="Heilman E.R."/>
            <person name="Heiman D."/>
            <person name="Hepburn T."/>
            <person name="Howarth C."/>
            <person name="Jen D."/>
            <person name="Larson L."/>
            <person name="Mehta T."/>
            <person name="Neiman D."/>
            <person name="Pearson M."/>
            <person name="Roberts A."/>
            <person name="Saif S."/>
            <person name="Shea T."/>
            <person name="Shenoy N."/>
            <person name="Sisk P."/>
            <person name="Stolte C."/>
            <person name="Sykes S."/>
            <person name="Walk T."/>
            <person name="White J."/>
            <person name="Yandava C."/>
            <person name="Haas B."/>
            <person name="Nusbaum C."/>
            <person name="Birren B."/>
        </authorList>
    </citation>
    <scope>NUCLEOTIDE SEQUENCE</scope>
    <source>
        <strain evidence="3">R3-111a-1</strain>
    </source>
</reference>
<name>J3P263_GAET3</name>
<proteinExistence type="predicted"/>
<reference evidence="5" key="1">
    <citation type="submission" date="2010-07" db="EMBL/GenBank/DDBJ databases">
        <title>The genome sequence of Gaeumannomyces graminis var. tritici strain R3-111a-1.</title>
        <authorList>
            <consortium name="The Broad Institute Genome Sequencing Platform"/>
            <person name="Ma L.-J."/>
            <person name="Dead R."/>
            <person name="Young S."/>
            <person name="Zeng Q."/>
            <person name="Koehrsen M."/>
            <person name="Alvarado L."/>
            <person name="Berlin A."/>
            <person name="Chapman S.B."/>
            <person name="Chen Z."/>
            <person name="Freedman E."/>
            <person name="Gellesch M."/>
            <person name="Goldberg J."/>
            <person name="Griggs A."/>
            <person name="Gujja S."/>
            <person name="Heilman E.R."/>
            <person name="Heiman D."/>
            <person name="Hepburn T."/>
            <person name="Howarth C."/>
            <person name="Jen D."/>
            <person name="Larson L."/>
            <person name="Mehta T."/>
            <person name="Neiman D."/>
            <person name="Pearson M."/>
            <person name="Roberts A."/>
            <person name="Saif S."/>
            <person name="Shea T."/>
            <person name="Shenoy N."/>
            <person name="Sisk P."/>
            <person name="Stolte C."/>
            <person name="Sykes S."/>
            <person name="Walk T."/>
            <person name="White J."/>
            <person name="Yandava C."/>
            <person name="Haas B."/>
            <person name="Nusbaum C."/>
            <person name="Birren B."/>
        </authorList>
    </citation>
    <scope>NUCLEOTIDE SEQUENCE [LARGE SCALE GENOMIC DNA]</scope>
    <source>
        <strain evidence="5">R3-111a-1</strain>
    </source>
</reference>
<evidence type="ECO:0000313" key="4">
    <source>
        <dbReference type="EnsemblFungi" id="EJT73755"/>
    </source>
</evidence>
<feature type="region of interest" description="Disordered" evidence="1">
    <location>
        <begin position="43"/>
        <end position="207"/>
    </location>
</feature>
<dbReference type="GeneID" id="20348069"/>
<dbReference type="AlphaFoldDB" id="J3P263"/>
<evidence type="ECO:0000256" key="2">
    <source>
        <dbReference type="SAM" id="SignalP"/>
    </source>
</evidence>
<protein>
    <submittedName>
        <fullName evidence="3 4">Uncharacterized protein</fullName>
    </submittedName>
</protein>
<evidence type="ECO:0000313" key="3">
    <source>
        <dbReference type="EMBL" id="EJT73755.1"/>
    </source>
</evidence>
<keyword evidence="5" id="KW-1185">Reference proteome</keyword>